<dbReference type="EMBL" id="RZNB01000010">
    <property type="protein sequence ID" value="RWZ46040.1"/>
    <property type="molecule type" value="Genomic_DNA"/>
</dbReference>
<organism evidence="2 3">
    <name type="scientific">Labedella phragmitis</name>
    <dbReference type="NCBI Taxonomy" id="2498849"/>
    <lineage>
        <taxon>Bacteria</taxon>
        <taxon>Bacillati</taxon>
        <taxon>Actinomycetota</taxon>
        <taxon>Actinomycetes</taxon>
        <taxon>Micrococcales</taxon>
        <taxon>Microbacteriaceae</taxon>
        <taxon>Labedella</taxon>
    </lineage>
</organism>
<proteinExistence type="predicted"/>
<dbReference type="OrthoDB" id="9767239at2"/>
<keyword evidence="3" id="KW-1185">Reference proteome</keyword>
<dbReference type="InterPro" id="IPR029058">
    <property type="entry name" value="AB_hydrolase_fold"/>
</dbReference>
<dbReference type="PANTHER" id="PTHR43037">
    <property type="entry name" value="UNNAMED PRODUCT-RELATED"/>
    <property type="match status" value="1"/>
</dbReference>
<evidence type="ECO:0000313" key="2">
    <source>
        <dbReference type="EMBL" id="RWZ46040.1"/>
    </source>
</evidence>
<gene>
    <name evidence="2" type="ORF">ELQ90_16260</name>
</gene>
<name>A0A3S5CBN0_9MICO</name>
<evidence type="ECO:0000313" key="3">
    <source>
        <dbReference type="Proteomes" id="UP000288547"/>
    </source>
</evidence>
<dbReference type="PANTHER" id="PTHR43037:SF1">
    <property type="entry name" value="BLL1128 PROTEIN"/>
    <property type="match status" value="1"/>
</dbReference>
<protein>
    <recommendedName>
        <fullName evidence="4">Esterase</fullName>
    </recommendedName>
</protein>
<dbReference type="Gene3D" id="3.40.50.1820">
    <property type="entry name" value="alpha/beta hydrolase"/>
    <property type="match status" value="1"/>
</dbReference>
<sequence>MTKPRSSRRPWLRRALLAVASVLVAGVALIGGAYLYLVPAPSVAEPALSGSLGHEALQVDGMSRTYLSYVPADVPDDAPVLVVLHGSFQSGETIRTATGFEFDQLADARGFVVVYPDGYGQGWNDCRELAATPARQENVSDVRFINDIVAEMSDRYGTSADRYFAVGYSNGG</sequence>
<accession>A0A3S5CBN0</accession>
<comment type="caution">
    <text evidence="2">The sequence shown here is derived from an EMBL/GenBank/DDBJ whole genome shotgun (WGS) entry which is preliminary data.</text>
</comment>
<keyword evidence="1" id="KW-0732">Signal</keyword>
<dbReference type="Proteomes" id="UP000288547">
    <property type="component" value="Unassembled WGS sequence"/>
</dbReference>
<evidence type="ECO:0008006" key="4">
    <source>
        <dbReference type="Google" id="ProtNLM"/>
    </source>
</evidence>
<evidence type="ECO:0000256" key="1">
    <source>
        <dbReference type="ARBA" id="ARBA00022729"/>
    </source>
</evidence>
<reference evidence="2 3" key="1">
    <citation type="submission" date="2018-12" db="EMBL/GenBank/DDBJ databases">
        <authorList>
            <person name="Li F."/>
        </authorList>
    </citation>
    <scope>NUCLEOTIDE SEQUENCE [LARGE SCALE GENOMIC DNA]</scope>
    <source>
        <strain evidence="2 3">11W25H-1</strain>
    </source>
</reference>
<dbReference type="InterPro" id="IPR050955">
    <property type="entry name" value="Plant_Biomass_Hydrol_Est"/>
</dbReference>
<dbReference type="AlphaFoldDB" id="A0A3S5CBN0"/>
<dbReference type="SUPFAM" id="SSF53474">
    <property type="entry name" value="alpha/beta-Hydrolases"/>
    <property type="match status" value="1"/>
</dbReference>